<proteinExistence type="predicted"/>
<comment type="caution">
    <text evidence="1">The sequence shown here is derived from an EMBL/GenBank/DDBJ whole genome shotgun (WGS) entry which is preliminary data.</text>
</comment>
<name>A0ABT8LI95_9BACT</name>
<keyword evidence="2" id="KW-1185">Reference proteome</keyword>
<evidence type="ECO:0000313" key="2">
    <source>
        <dbReference type="Proteomes" id="UP001172083"/>
    </source>
</evidence>
<evidence type="ECO:0008006" key="3">
    <source>
        <dbReference type="Google" id="ProtNLM"/>
    </source>
</evidence>
<organism evidence="1 2">
    <name type="scientific">Agaribacillus aureus</name>
    <dbReference type="NCBI Taxonomy" id="3051825"/>
    <lineage>
        <taxon>Bacteria</taxon>
        <taxon>Pseudomonadati</taxon>
        <taxon>Bacteroidota</taxon>
        <taxon>Cytophagia</taxon>
        <taxon>Cytophagales</taxon>
        <taxon>Splendidivirgaceae</taxon>
        <taxon>Agaribacillus</taxon>
    </lineage>
</organism>
<accession>A0ABT8LI95</accession>
<dbReference type="EMBL" id="JAUJEB010000010">
    <property type="protein sequence ID" value="MDN5216761.1"/>
    <property type="molecule type" value="Genomic_DNA"/>
</dbReference>
<evidence type="ECO:0000313" key="1">
    <source>
        <dbReference type="EMBL" id="MDN5216761.1"/>
    </source>
</evidence>
<gene>
    <name evidence="1" type="ORF">QQ020_32120</name>
</gene>
<dbReference type="RefSeq" id="WP_346762098.1">
    <property type="nucleotide sequence ID" value="NZ_JAUJEB010000010.1"/>
</dbReference>
<dbReference type="Proteomes" id="UP001172083">
    <property type="component" value="Unassembled WGS sequence"/>
</dbReference>
<reference evidence="1" key="1">
    <citation type="submission" date="2023-06" db="EMBL/GenBank/DDBJ databases">
        <title>Genomic of Agaribacillus aureum.</title>
        <authorList>
            <person name="Wang G."/>
        </authorList>
    </citation>
    <scope>NUCLEOTIDE SEQUENCE</scope>
    <source>
        <strain evidence="1">BMA12</strain>
    </source>
</reference>
<sequence length="221" mass="25133">MQTNFIPMRYRLFLNPTPLLLALLITMLGCKSQQNVVKSKDGKLSVDKETVIRDLNNIIDPESELTNEEKTALLKAIKDHGFQDAQVDSLIIEAENALYATAQNTTATEYEEPADATVEDEKDPLVELEDLLTDQFKALANPMPAVDSEDIISETLNYFESNDSPVLIILQKLDGKTFYDRPTTIEKYLYYLKDLKRESHQIEEVNLNTNDKINKLILASY</sequence>
<protein>
    <recommendedName>
        <fullName evidence="3">Lipoprotein</fullName>
    </recommendedName>
</protein>